<name>A0A1F5AAW1_9BACT</name>
<evidence type="ECO:0000313" key="2">
    <source>
        <dbReference type="Proteomes" id="UP000177701"/>
    </source>
</evidence>
<comment type="caution">
    <text evidence="1">The sequence shown here is derived from an EMBL/GenBank/DDBJ whole genome shotgun (WGS) entry which is preliminary data.</text>
</comment>
<accession>A0A1F5AAW1</accession>
<dbReference type="AlphaFoldDB" id="A0A1F5AAW1"/>
<reference evidence="1 2" key="1">
    <citation type="journal article" date="2016" name="Nat. Commun.">
        <title>Thousands of microbial genomes shed light on interconnected biogeochemical processes in an aquifer system.</title>
        <authorList>
            <person name="Anantharaman K."/>
            <person name="Brown C.T."/>
            <person name="Hug L.A."/>
            <person name="Sharon I."/>
            <person name="Castelle C.J."/>
            <person name="Probst A.J."/>
            <person name="Thomas B.C."/>
            <person name="Singh A."/>
            <person name="Wilkins M.J."/>
            <person name="Karaoz U."/>
            <person name="Brodie E.L."/>
            <person name="Williams K.H."/>
            <person name="Hubbard S.S."/>
            <person name="Banfield J.F."/>
        </authorList>
    </citation>
    <scope>NUCLEOTIDE SEQUENCE [LARGE SCALE GENOMIC DNA]</scope>
</reference>
<evidence type="ECO:0000313" key="1">
    <source>
        <dbReference type="EMBL" id="OGD15680.1"/>
    </source>
</evidence>
<dbReference type="Proteomes" id="UP000177701">
    <property type="component" value="Unassembled WGS sequence"/>
</dbReference>
<evidence type="ECO:0008006" key="3">
    <source>
        <dbReference type="Google" id="ProtNLM"/>
    </source>
</evidence>
<dbReference type="STRING" id="1797291.A2V47_07520"/>
<sequence length="149" mass="17231">MEYAQIVQKLAACGLDCSRCADYQNGEIKELSTKLLDLLEGYDRLVKIKSKLDPAFKGYNKLKKVLDVFANASCGGCRSENVKCPIDCHAKTCHKDKKVDFCFQCNEFPCDKQFEGKLRERWIEKNNRMKKVGVVDYYIEQRKLPRYGN</sequence>
<gene>
    <name evidence="1" type="ORF">A2V47_07520</name>
</gene>
<proteinExistence type="predicted"/>
<protein>
    <recommendedName>
        <fullName evidence="3">DUF3795 domain-containing protein</fullName>
    </recommendedName>
</protein>
<organism evidence="1 2">
    <name type="scientific">Candidatus Sediminicultor quintus</name>
    <dbReference type="NCBI Taxonomy" id="1797291"/>
    <lineage>
        <taxon>Bacteria</taxon>
        <taxon>Pseudomonadati</taxon>
        <taxon>Atribacterota</taxon>
        <taxon>Candidatus Phoenicimicrobiia</taxon>
        <taxon>Candidatus Pheonicimicrobiales</taxon>
        <taxon>Candidatus Phoenicimicrobiaceae</taxon>
        <taxon>Candidatus Sediminicultor</taxon>
    </lineage>
</organism>
<dbReference type="EMBL" id="MEYH01000050">
    <property type="protein sequence ID" value="OGD15680.1"/>
    <property type="molecule type" value="Genomic_DNA"/>
</dbReference>
<dbReference type="InterPro" id="IPR024227">
    <property type="entry name" value="DUF3795"/>
</dbReference>
<dbReference type="Pfam" id="PF12675">
    <property type="entry name" value="DUF3795"/>
    <property type="match status" value="1"/>
</dbReference>